<feature type="compositionally biased region" description="Low complexity" evidence="1">
    <location>
        <begin position="90"/>
        <end position="107"/>
    </location>
</feature>
<gene>
    <name evidence="2" type="ordered locus">FRAAL3099</name>
</gene>
<name>Q0RL62_FRAAA</name>
<dbReference type="KEGG" id="fal:FRAAL3099"/>
<evidence type="ECO:0000313" key="3">
    <source>
        <dbReference type="Proteomes" id="UP000000657"/>
    </source>
</evidence>
<evidence type="ECO:0000256" key="1">
    <source>
        <dbReference type="SAM" id="MobiDB-lite"/>
    </source>
</evidence>
<proteinExistence type="predicted"/>
<dbReference type="STRING" id="326424.FRAAL3099"/>
<dbReference type="Proteomes" id="UP000000657">
    <property type="component" value="Chromosome"/>
</dbReference>
<accession>Q0RL62</accession>
<protein>
    <submittedName>
        <fullName evidence="2">Uncharacterized protein</fullName>
    </submittedName>
</protein>
<reference evidence="2 3" key="1">
    <citation type="journal article" date="2007" name="Genome Res.">
        <title>Genome characteristics of facultatively symbiotic Frankia sp. strains reflect host range and host plant biogeography.</title>
        <authorList>
            <person name="Normand P."/>
            <person name="Lapierre P."/>
            <person name="Tisa L.S."/>
            <person name="Gogarten J.P."/>
            <person name="Alloisio N."/>
            <person name="Bagnarol E."/>
            <person name="Bassi C.A."/>
            <person name="Berry A.M."/>
            <person name="Bickhart D.M."/>
            <person name="Choisne N."/>
            <person name="Couloux A."/>
            <person name="Cournoyer B."/>
            <person name="Cruveiller S."/>
            <person name="Daubin V."/>
            <person name="Demange N."/>
            <person name="Francino M.P."/>
            <person name="Goltsman E."/>
            <person name="Huang Y."/>
            <person name="Kopp O.R."/>
            <person name="Labarre L."/>
            <person name="Lapidus A."/>
            <person name="Lavire C."/>
            <person name="Marechal J."/>
            <person name="Martinez M."/>
            <person name="Mastronunzio J.E."/>
            <person name="Mullin B.C."/>
            <person name="Niemann J."/>
            <person name="Pujic P."/>
            <person name="Rawnsley T."/>
            <person name="Rouy Z."/>
            <person name="Schenowitz C."/>
            <person name="Sellstedt A."/>
            <person name="Tavares F."/>
            <person name="Tomkins J.P."/>
            <person name="Vallenet D."/>
            <person name="Valverde C."/>
            <person name="Wall L.G."/>
            <person name="Wang Y."/>
            <person name="Medigue C."/>
            <person name="Benson D.R."/>
        </authorList>
    </citation>
    <scope>NUCLEOTIDE SEQUENCE [LARGE SCALE GENOMIC DNA]</scope>
    <source>
        <strain evidence="3">DSM 45986 / CECT 9034 / ACN14a</strain>
    </source>
</reference>
<organism evidence="2 3">
    <name type="scientific">Frankia alni (strain DSM 45986 / CECT 9034 / ACN14a)</name>
    <dbReference type="NCBI Taxonomy" id="326424"/>
    <lineage>
        <taxon>Bacteria</taxon>
        <taxon>Bacillati</taxon>
        <taxon>Actinomycetota</taxon>
        <taxon>Actinomycetes</taxon>
        <taxon>Frankiales</taxon>
        <taxon>Frankiaceae</taxon>
        <taxon>Frankia</taxon>
    </lineage>
</organism>
<evidence type="ECO:0000313" key="2">
    <source>
        <dbReference type="EMBL" id="CAJ61743.1"/>
    </source>
</evidence>
<feature type="region of interest" description="Disordered" evidence="1">
    <location>
        <begin position="90"/>
        <end position="116"/>
    </location>
</feature>
<dbReference type="HOGENOM" id="CLU_1459288_0_0_11"/>
<dbReference type="EMBL" id="CT573213">
    <property type="protein sequence ID" value="CAJ61743.1"/>
    <property type="molecule type" value="Genomic_DNA"/>
</dbReference>
<dbReference type="AlphaFoldDB" id="Q0RL62"/>
<sequence length="185" mass="19544">MAVTAVTESGRAELAVTAWTVITCTSQDVWASDPGEGTTPVAMASTGFARPSAGPRLRLRLRDNVFRGTVPRVGVDSRAVAIAAPGPAAGRVPAAWRTSPPRTGRSSSRSRRRAGRIGVAVPADTANPRFLRWRGREAGGLEAERGAGPRYTIDESIPNVVKTLDALTGSPGLHYVDFLGRTVAW</sequence>
<keyword evidence="3" id="KW-1185">Reference proteome</keyword>